<protein>
    <submittedName>
        <fullName evidence="11">Type II secretion system protein</fullName>
    </submittedName>
</protein>
<keyword evidence="4" id="KW-0472">Membrane</keyword>
<dbReference type="Gene3D" id="3.30.1370.130">
    <property type="match status" value="1"/>
</dbReference>
<dbReference type="SUPFAM" id="SSF48452">
    <property type="entry name" value="TPR-like"/>
    <property type="match status" value="1"/>
</dbReference>
<dbReference type="PANTHER" id="PTHR30332:SF17">
    <property type="entry name" value="TYPE IV PILIATION SYSTEM PROTEIN DR_0774-RELATED"/>
    <property type="match status" value="1"/>
</dbReference>
<evidence type="ECO:0000256" key="1">
    <source>
        <dbReference type="ARBA" id="ARBA00004370"/>
    </source>
</evidence>
<evidence type="ECO:0000256" key="4">
    <source>
        <dbReference type="ARBA" id="ARBA00023136"/>
    </source>
</evidence>
<dbReference type="InterPro" id="IPR011662">
    <property type="entry name" value="Secretin/TonB_short_N"/>
</dbReference>
<dbReference type="GO" id="GO:0009306">
    <property type="term" value="P:protein secretion"/>
    <property type="evidence" value="ECO:0007669"/>
    <property type="project" value="InterPro"/>
</dbReference>
<keyword evidence="5" id="KW-0998">Cell outer membrane</keyword>
<evidence type="ECO:0000313" key="12">
    <source>
        <dbReference type="Proteomes" id="UP000317155"/>
    </source>
</evidence>
<evidence type="ECO:0000256" key="8">
    <source>
        <dbReference type="RuleBase" id="RU004004"/>
    </source>
</evidence>
<evidence type="ECO:0000256" key="9">
    <source>
        <dbReference type="SAM" id="SignalP"/>
    </source>
</evidence>
<comment type="similarity">
    <text evidence="7">Belongs to the bacterial secretin family.</text>
</comment>
<reference evidence="11 12" key="1">
    <citation type="submission" date="2019-07" db="EMBL/GenBank/DDBJ databases">
        <title>Insights of Desulfuromonas acetexigens electromicrobiology.</title>
        <authorList>
            <person name="Katuri K."/>
            <person name="Sapireddy V."/>
            <person name="Shaw D.R."/>
            <person name="Saikaly P."/>
        </authorList>
    </citation>
    <scope>NUCLEOTIDE SEQUENCE [LARGE SCALE GENOMIC DNA]</scope>
    <source>
        <strain evidence="11 12">2873</strain>
    </source>
</reference>
<comment type="caution">
    <text evidence="11">The sequence shown here is derived from an EMBL/GenBank/DDBJ whole genome shotgun (WGS) entry which is preliminary data.</text>
</comment>
<feature type="domain" description="Secretin/TonB short N-terminal" evidence="10">
    <location>
        <begin position="208"/>
        <end position="258"/>
    </location>
</feature>
<dbReference type="GO" id="GO:0009279">
    <property type="term" value="C:cell outer membrane"/>
    <property type="evidence" value="ECO:0007669"/>
    <property type="project" value="UniProtKB-SubCell"/>
</dbReference>
<dbReference type="InterPro" id="IPR019734">
    <property type="entry name" value="TPR_rpt"/>
</dbReference>
<dbReference type="Proteomes" id="UP000317155">
    <property type="component" value="Unassembled WGS sequence"/>
</dbReference>
<dbReference type="GO" id="GO:0000272">
    <property type="term" value="P:polysaccharide catabolic process"/>
    <property type="evidence" value="ECO:0007669"/>
    <property type="project" value="InterPro"/>
</dbReference>
<dbReference type="InterPro" id="IPR001775">
    <property type="entry name" value="GspD/PilQ"/>
</dbReference>
<dbReference type="InterPro" id="IPR038591">
    <property type="entry name" value="NolW-like_sf"/>
</dbReference>
<gene>
    <name evidence="11" type="ORF">FL622_13075</name>
</gene>
<dbReference type="PRINTS" id="PR01032">
    <property type="entry name" value="PHAGEIV"/>
</dbReference>
<dbReference type="SUPFAM" id="SSF49384">
    <property type="entry name" value="Carbohydrate-binding domain"/>
    <property type="match status" value="1"/>
</dbReference>
<dbReference type="Gene3D" id="1.25.40.10">
    <property type="entry name" value="Tetratricopeptide repeat domain"/>
    <property type="match status" value="1"/>
</dbReference>
<dbReference type="OrthoDB" id="9775455at2"/>
<organism evidence="11 12">
    <name type="scientific">Trichloromonas acetexigens</name>
    <dbReference type="NCBI Taxonomy" id="38815"/>
    <lineage>
        <taxon>Bacteria</taxon>
        <taxon>Pseudomonadati</taxon>
        <taxon>Thermodesulfobacteriota</taxon>
        <taxon>Desulfuromonadia</taxon>
        <taxon>Desulfuromonadales</taxon>
        <taxon>Trichloromonadaceae</taxon>
        <taxon>Trichloromonas</taxon>
    </lineage>
</organism>
<dbReference type="InterPro" id="IPR011990">
    <property type="entry name" value="TPR-like_helical_dom_sf"/>
</dbReference>
<dbReference type="Pfam" id="PF00263">
    <property type="entry name" value="Secretin"/>
    <property type="match status" value="1"/>
</dbReference>
<dbReference type="PRINTS" id="PR00811">
    <property type="entry name" value="BCTERIALGSPD"/>
</dbReference>
<dbReference type="CDD" id="cd08547">
    <property type="entry name" value="Type_II_cohesin"/>
    <property type="match status" value="1"/>
</dbReference>
<evidence type="ECO:0000256" key="2">
    <source>
        <dbReference type="ARBA" id="ARBA00022448"/>
    </source>
</evidence>
<evidence type="ECO:0000256" key="5">
    <source>
        <dbReference type="ARBA" id="ARBA00023237"/>
    </source>
</evidence>
<dbReference type="Gene3D" id="2.60.40.680">
    <property type="match status" value="1"/>
</dbReference>
<dbReference type="Pfam" id="PF00963">
    <property type="entry name" value="Cohesin"/>
    <property type="match status" value="1"/>
</dbReference>
<proteinExistence type="inferred from homology"/>
<keyword evidence="2 8" id="KW-0813">Transport</keyword>
<dbReference type="GO" id="GO:0015627">
    <property type="term" value="C:type II protein secretion system complex"/>
    <property type="evidence" value="ECO:0007669"/>
    <property type="project" value="TreeGrafter"/>
</dbReference>
<dbReference type="AlphaFoldDB" id="A0A550J8A1"/>
<feature type="signal peptide" evidence="9">
    <location>
        <begin position="1"/>
        <end position="28"/>
    </location>
</feature>
<evidence type="ECO:0000259" key="10">
    <source>
        <dbReference type="SMART" id="SM00965"/>
    </source>
</evidence>
<dbReference type="PROSITE" id="PS50005">
    <property type="entry name" value="TPR"/>
    <property type="match status" value="1"/>
</dbReference>
<evidence type="ECO:0000256" key="7">
    <source>
        <dbReference type="RuleBase" id="RU004003"/>
    </source>
</evidence>
<dbReference type="PANTHER" id="PTHR30332">
    <property type="entry name" value="PROBABLE GENERAL SECRETION PATHWAY PROTEIN D"/>
    <property type="match status" value="1"/>
</dbReference>
<dbReference type="GO" id="GO:0030246">
    <property type="term" value="F:carbohydrate binding"/>
    <property type="evidence" value="ECO:0007669"/>
    <property type="project" value="InterPro"/>
</dbReference>
<dbReference type="InterPro" id="IPR050810">
    <property type="entry name" value="Bact_Secretion_Sys_Channel"/>
</dbReference>
<sequence length="853" mass="91805">MTNMHSAFRNLALLLLLLSLAGCGGTRAFKAGADLHQQGRYEEAVAKFAEAVERSPESREYRLGLLKAKVRAAQERLAEGRRLAERGQYEGALYELRQARALDTSLAVAAQEIERVEALAEAEKLLAEAEGFYRARRYGNAKVTLTRLLEISPGHPRALELQERVQKSAGTLMDGFELDVDSDTTITLTFKSAKTKEVFGILSKLSGINFIFDEEMKEQTVSLSFEKATFSQALELLLRMNDLGKKVLNSKTIIIYSNSKEKAKQYEDHIIQTFYLSHIDAKKAVNMLRTMLQLRKIYVHEELNALVIRDTPQVIKLAQQVIEAADRGDAEVVLDLELVEVTHNNELKIGPTLSTNSVSFGLSKDGQNIVSDTLTAGSTTVSSGTDSTTTGLANNLVSGLSNLQTFYTLPTATFDVLRKLTDSEILANPSIRVKNKEKAKVHIGSREPVITVTINGDQTSENIQYVDVGVKLDVEPLIQLDNTVVTKLNLEVSNATRLAALKSGTTPLVISTTNATTALVLKDGEQTVIGGLLRDDNSKSKTTIPILGDIPLIGHFFTGHNNNKTKREILLSITPHIVKKLDMPEAAVASIWSGGEDELRAGANFGSFAYFKPELEEPLPVMAPGAAAVAAPPAGLPEGFVEAEVTEDYAEVVDGAVAATAETPVGGTGPLPGSTAVSSVETITPVAPAPESIPVAPVISPPAPAAADIPELPRLGDRARVSFTGPAEVGVGQEVVLEAMVQEITGLYSAPLFVRFDSQKLSFVRAEEGDFLKANGQSTLFTSSVNQEKGELIVGYKQGLGGPGATGSGKLFRLVFKGRAAGSAQVGFDRINFRDPAGNRLVVLPMSTTLEVR</sequence>
<dbReference type="Pfam" id="PF07660">
    <property type="entry name" value="STN"/>
    <property type="match status" value="1"/>
</dbReference>
<dbReference type="InterPro" id="IPR004846">
    <property type="entry name" value="T2SS/T3SS_dom"/>
</dbReference>
<dbReference type="RefSeq" id="WP_092053546.1">
    <property type="nucleotide sequence ID" value="NZ_FOJJ01000002.1"/>
</dbReference>
<dbReference type="InterPro" id="IPR002102">
    <property type="entry name" value="Cohesin_dom"/>
</dbReference>
<dbReference type="Gene3D" id="3.30.1370.120">
    <property type="match status" value="1"/>
</dbReference>
<dbReference type="InterPro" id="IPR005644">
    <property type="entry name" value="NolW-like"/>
</dbReference>
<keyword evidence="6" id="KW-0802">TPR repeat</keyword>
<dbReference type="SMART" id="SM00965">
    <property type="entry name" value="STN"/>
    <property type="match status" value="1"/>
</dbReference>
<dbReference type="EMBL" id="VJVV01000010">
    <property type="protein sequence ID" value="TRO79474.1"/>
    <property type="molecule type" value="Genomic_DNA"/>
</dbReference>
<keyword evidence="3 9" id="KW-0732">Signal</keyword>
<comment type="subcellular location">
    <subcellularLocation>
        <location evidence="8">Cell outer membrane</location>
    </subcellularLocation>
    <subcellularLocation>
        <location evidence="1">Membrane</location>
    </subcellularLocation>
</comment>
<feature type="repeat" description="TPR" evidence="6">
    <location>
        <begin position="25"/>
        <end position="58"/>
    </location>
</feature>
<feature type="chain" id="PRO_5022185084" evidence="9">
    <location>
        <begin position="29"/>
        <end position="853"/>
    </location>
</feature>
<keyword evidence="12" id="KW-1185">Reference proteome</keyword>
<evidence type="ECO:0000256" key="3">
    <source>
        <dbReference type="ARBA" id="ARBA00022729"/>
    </source>
</evidence>
<name>A0A550J8A1_9BACT</name>
<dbReference type="Pfam" id="PF03958">
    <property type="entry name" value="Secretin_N"/>
    <property type="match status" value="1"/>
</dbReference>
<evidence type="ECO:0000313" key="11">
    <source>
        <dbReference type="EMBL" id="TRO79474.1"/>
    </source>
</evidence>
<evidence type="ECO:0000256" key="6">
    <source>
        <dbReference type="PROSITE-ProRule" id="PRU00339"/>
    </source>
</evidence>
<accession>A0A550J8A1</accession>
<dbReference type="InterPro" id="IPR008965">
    <property type="entry name" value="CBM2/CBM3_carb-bd_dom_sf"/>
</dbReference>